<accession>F8A9M1</accession>
<evidence type="ECO:0000256" key="2">
    <source>
        <dbReference type="SAM" id="Phobius"/>
    </source>
</evidence>
<feature type="coiled-coil region" evidence="1">
    <location>
        <begin position="525"/>
        <end position="559"/>
    </location>
</feature>
<dbReference type="EMBL" id="CP002683">
    <property type="protein sequence ID" value="AEH45249.1"/>
    <property type="molecule type" value="Genomic_DNA"/>
</dbReference>
<dbReference type="Proteomes" id="UP000006793">
    <property type="component" value="Chromosome"/>
</dbReference>
<reference evidence="3 4" key="2">
    <citation type="journal article" date="2012" name="Stand. Genomic Sci.">
        <title>Complete genome sequence of the thermophilic sulfate-reducing ocean bacterium Thermodesulfatator indicus type strain (CIR29812(T)).</title>
        <authorList>
            <person name="Anderson I."/>
            <person name="Saunders E."/>
            <person name="Lapidus A."/>
            <person name="Nolan M."/>
            <person name="Lucas S."/>
            <person name="Tice H."/>
            <person name="Del Rio T.G."/>
            <person name="Cheng J.F."/>
            <person name="Han C."/>
            <person name="Tapia R."/>
            <person name="Goodwin L.A."/>
            <person name="Pitluck S."/>
            <person name="Liolios K."/>
            <person name="Mavromatis K."/>
            <person name="Pagani I."/>
            <person name="Ivanova N."/>
            <person name="Mikhailova N."/>
            <person name="Pati A."/>
            <person name="Chen A."/>
            <person name="Palaniappan K."/>
            <person name="Land M."/>
            <person name="Hauser L."/>
            <person name="Jeffries C.D."/>
            <person name="Chang Y.J."/>
            <person name="Brambilla E.M."/>
            <person name="Rohde M."/>
            <person name="Spring S."/>
            <person name="Goker M."/>
            <person name="Detter J.C."/>
            <person name="Woyke T."/>
            <person name="Bristow J."/>
            <person name="Eisen J.A."/>
            <person name="Markowitz V."/>
            <person name="Hugenholtz P."/>
            <person name="Kyrpides N.C."/>
            <person name="Klenk H.P."/>
        </authorList>
    </citation>
    <scope>NUCLEOTIDE SEQUENCE [LARGE SCALE GENOMIC DNA]</scope>
    <source>
        <strain evidence="4">DSM 15286 / JCM 11887 / CIR29812</strain>
    </source>
</reference>
<evidence type="ECO:0000313" key="4">
    <source>
        <dbReference type="Proteomes" id="UP000006793"/>
    </source>
</evidence>
<evidence type="ECO:0000256" key="1">
    <source>
        <dbReference type="SAM" id="Coils"/>
    </source>
</evidence>
<dbReference type="AlphaFoldDB" id="F8A9M1"/>
<protein>
    <recommendedName>
        <fullName evidence="5">Tetratricopeptide repeat protein</fullName>
    </recommendedName>
</protein>
<evidence type="ECO:0000313" key="3">
    <source>
        <dbReference type="EMBL" id="AEH45249.1"/>
    </source>
</evidence>
<dbReference type="eggNOG" id="COG0457">
    <property type="taxonomic scope" value="Bacteria"/>
</dbReference>
<feature type="transmembrane region" description="Helical" evidence="2">
    <location>
        <begin position="594"/>
        <end position="616"/>
    </location>
</feature>
<dbReference type="OrthoDB" id="9771683at2"/>
<dbReference type="HOGENOM" id="CLU_430165_0_0_0"/>
<feature type="transmembrane region" description="Helical" evidence="2">
    <location>
        <begin position="562"/>
        <end position="582"/>
    </location>
</feature>
<evidence type="ECO:0008006" key="5">
    <source>
        <dbReference type="Google" id="ProtNLM"/>
    </source>
</evidence>
<dbReference type="STRING" id="667014.Thein_1383"/>
<keyword evidence="2" id="KW-0472">Membrane</keyword>
<sequence length="620" mass="73076">MRLRLKFFPEIQESFYALSLEEIKSNVKRIFKNAFLKESNELEIGLEELNRAEKFFSSLQKLLNSDKPLPVSLVPLEKKGLFRPGKIYLLPKAAQELRSKIKDWPYPAALIPWQKFYELEIPSTKDPTSEFPLKDLLLLGPLTPCPICGLRWHKPAKCPGIKGNFFEFVSSMLKKTPHGMLSYFQKTFTADSSKKTNNFWSKRFFYLRPGILQNIFSTNPETWEKLPRKTQPNRGGKLFLALEALYHGNLEESKRRFNGINNNELFARIGLIFVAVLEGDLAETLFNIEKAKALASSPFLKAYLSFWRGWLCEIENKQFDAEEHYKEALKRDRTFWPAKYHLARIYIKIAPNKAKNLVQTLTSVPEAIPLLLSEGLFIPFAQELEKEIEAYFEERQKEAVIKLTQAENALRPLTKTLPEEDKGAFQERISELREKIYNGGFSDLLFAEQKALELSLELQGYLFRKVKKFREKYKELKRQYETYELYWQNYPYRQNANDFYQLLRSIQIELKTLNSLFEGDASKRLKQIRNKSQEIEKLLNSLEEKKQELEQRRKFLRQLNSFIKTFVILESLLFGFFVIIPFMEHFFHIERPPIFSMEAFLLFSFMIFFFSLFYALSQKN</sequence>
<proteinExistence type="predicted"/>
<keyword evidence="1" id="KW-0175">Coiled coil</keyword>
<dbReference type="InParanoid" id="F8A9M1"/>
<dbReference type="RefSeq" id="WP_013907991.1">
    <property type="nucleotide sequence ID" value="NC_015681.1"/>
</dbReference>
<dbReference type="KEGG" id="tid:Thein_1383"/>
<name>F8A9M1_THEID</name>
<keyword evidence="2" id="KW-0812">Transmembrane</keyword>
<dbReference type="SUPFAM" id="SSF48452">
    <property type="entry name" value="TPR-like"/>
    <property type="match status" value="1"/>
</dbReference>
<reference evidence="4" key="1">
    <citation type="submission" date="2011-04" db="EMBL/GenBank/DDBJ databases">
        <title>The complete genome of Thermodesulfatator indicus DSM 15286.</title>
        <authorList>
            <person name="Lucas S."/>
            <person name="Copeland A."/>
            <person name="Lapidus A."/>
            <person name="Bruce D."/>
            <person name="Goodwin L."/>
            <person name="Pitluck S."/>
            <person name="Peters L."/>
            <person name="Kyrpides N."/>
            <person name="Mavromatis K."/>
            <person name="Pagani I."/>
            <person name="Ivanova N."/>
            <person name="Saunders L."/>
            <person name="Detter J.C."/>
            <person name="Tapia R."/>
            <person name="Han C."/>
            <person name="Land M."/>
            <person name="Hauser L."/>
            <person name="Markowitz V."/>
            <person name="Cheng J.-F."/>
            <person name="Hugenholtz P."/>
            <person name="Woyke T."/>
            <person name="Wu D."/>
            <person name="Spring S."/>
            <person name="Schroeder M."/>
            <person name="Brambilla E."/>
            <person name="Klenk H.-P."/>
            <person name="Eisen J.A."/>
        </authorList>
    </citation>
    <scope>NUCLEOTIDE SEQUENCE [LARGE SCALE GENOMIC DNA]</scope>
    <source>
        <strain evidence="4">DSM 15286 / JCM 11887 / CIR29812</strain>
    </source>
</reference>
<gene>
    <name evidence="3" type="ordered locus">Thein_1383</name>
</gene>
<keyword evidence="4" id="KW-1185">Reference proteome</keyword>
<keyword evidence="2" id="KW-1133">Transmembrane helix</keyword>
<dbReference type="InterPro" id="IPR011990">
    <property type="entry name" value="TPR-like_helical_dom_sf"/>
</dbReference>
<dbReference type="PaxDb" id="667014-Thein_1383"/>
<organism evidence="3 4">
    <name type="scientific">Thermodesulfatator indicus (strain DSM 15286 / JCM 11887 / CIR29812)</name>
    <dbReference type="NCBI Taxonomy" id="667014"/>
    <lineage>
        <taxon>Bacteria</taxon>
        <taxon>Pseudomonadati</taxon>
        <taxon>Thermodesulfobacteriota</taxon>
        <taxon>Thermodesulfobacteria</taxon>
        <taxon>Thermodesulfobacteriales</taxon>
        <taxon>Thermodesulfatatoraceae</taxon>
        <taxon>Thermodesulfatator</taxon>
    </lineage>
</organism>